<gene>
    <name evidence="8" type="ORF">SCP_0500050</name>
</gene>
<comment type="caution">
    <text evidence="8">The sequence shown here is derived from an EMBL/GenBank/DDBJ whole genome shotgun (WGS) entry which is preliminary data.</text>
</comment>
<sequence length="324" mass="32690">MSGFLPVVIMSALLAAASFAIGVLPLAFAFSNATIAKLSALGTGLLLGAALGVVIPEGIETLVTSSPSTEFPTSTLALALLAGFTCMLVLEQLLSPRSHAHPQPAPPPSPKPAAADVQFDVELGELERTEGIDIDWDRSTAAAAATAAKSPEGASSADSIARAYPLTLGLVLHALADGLALGASALSSGTGVSAVPSRLSLVVFLALVVHKAPTALALTTSLLATALPRAQCKMHLAVFSAATPVGALLSYVFLSILGERSEGRWPGIALLVSGGTFLYVATVVQPVRGSSADGLGTKTRTLLIVLGMVIPFAVGAVLGHGHGH</sequence>
<evidence type="ECO:0000256" key="4">
    <source>
        <dbReference type="ARBA" id="ARBA00022989"/>
    </source>
</evidence>
<feature type="transmembrane region" description="Helical" evidence="7">
    <location>
        <begin position="302"/>
        <end position="321"/>
    </location>
</feature>
<evidence type="ECO:0000313" key="9">
    <source>
        <dbReference type="Proteomes" id="UP000287166"/>
    </source>
</evidence>
<evidence type="ECO:0000256" key="5">
    <source>
        <dbReference type="ARBA" id="ARBA00023034"/>
    </source>
</evidence>
<dbReference type="InterPro" id="IPR003689">
    <property type="entry name" value="ZIP"/>
</dbReference>
<reference evidence="8 9" key="1">
    <citation type="journal article" date="2018" name="Sci. Rep.">
        <title>Genome sequence of the cauliflower mushroom Sparassis crispa (Hanabiratake) and its association with beneficial usage.</title>
        <authorList>
            <person name="Kiyama R."/>
            <person name="Furutani Y."/>
            <person name="Kawaguchi K."/>
            <person name="Nakanishi T."/>
        </authorList>
    </citation>
    <scope>NUCLEOTIDE SEQUENCE [LARGE SCALE GENOMIC DNA]</scope>
</reference>
<dbReference type="GO" id="GO:0006829">
    <property type="term" value="P:zinc ion transport"/>
    <property type="evidence" value="ECO:0007669"/>
    <property type="project" value="InterPro"/>
</dbReference>
<dbReference type="AlphaFoldDB" id="A0A401GLD6"/>
<feature type="transmembrane region" description="Helical" evidence="7">
    <location>
        <begin position="236"/>
        <end position="257"/>
    </location>
</feature>
<evidence type="ECO:0000256" key="3">
    <source>
        <dbReference type="ARBA" id="ARBA00022692"/>
    </source>
</evidence>
<dbReference type="GO" id="GO:0046873">
    <property type="term" value="F:metal ion transmembrane transporter activity"/>
    <property type="evidence" value="ECO:0007669"/>
    <property type="project" value="InterPro"/>
</dbReference>
<keyword evidence="3 7" id="KW-0812">Transmembrane</keyword>
<evidence type="ECO:0000256" key="6">
    <source>
        <dbReference type="ARBA" id="ARBA00023136"/>
    </source>
</evidence>
<evidence type="ECO:0000256" key="1">
    <source>
        <dbReference type="ARBA" id="ARBA00004127"/>
    </source>
</evidence>
<feature type="transmembrane region" description="Helical" evidence="7">
    <location>
        <begin position="263"/>
        <end position="281"/>
    </location>
</feature>
<keyword evidence="5" id="KW-0333">Golgi apparatus</keyword>
<dbReference type="GO" id="GO:0000139">
    <property type="term" value="C:Golgi membrane"/>
    <property type="evidence" value="ECO:0007669"/>
    <property type="project" value="UniProtKB-SubCell"/>
</dbReference>
<dbReference type="RefSeq" id="XP_027613875.1">
    <property type="nucleotide sequence ID" value="XM_027758074.1"/>
</dbReference>
<dbReference type="Proteomes" id="UP000287166">
    <property type="component" value="Unassembled WGS sequence"/>
</dbReference>
<proteinExistence type="predicted"/>
<keyword evidence="6 7" id="KW-0472">Membrane</keyword>
<feature type="transmembrane region" description="Helical" evidence="7">
    <location>
        <begin position="6"/>
        <end position="28"/>
    </location>
</feature>
<dbReference type="GeneID" id="38779879"/>
<dbReference type="Pfam" id="PF02535">
    <property type="entry name" value="Zip"/>
    <property type="match status" value="1"/>
</dbReference>
<accession>A0A401GLD6</accession>
<dbReference type="PANTHER" id="PTHR16133:SF0">
    <property type="entry name" value="ZINC_IRON REGULATED TRANSPORTER-RELATED PROTEIN 102B, ISOFORM E"/>
    <property type="match status" value="1"/>
</dbReference>
<feature type="transmembrane region" description="Helical" evidence="7">
    <location>
        <begin position="40"/>
        <end position="59"/>
    </location>
</feature>
<keyword evidence="4 7" id="KW-1133">Transmembrane helix</keyword>
<evidence type="ECO:0000313" key="8">
    <source>
        <dbReference type="EMBL" id="GBE82962.1"/>
    </source>
</evidence>
<feature type="transmembrane region" description="Helical" evidence="7">
    <location>
        <begin position="71"/>
        <end position="90"/>
    </location>
</feature>
<dbReference type="InterPro" id="IPR045891">
    <property type="entry name" value="ZIP9"/>
</dbReference>
<dbReference type="PANTHER" id="PTHR16133">
    <property type="entry name" value="SOLUTE CARRIER FAMILY 39 ZINC TRANSPORTER , MEMBER 9-RELATED"/>
    <property type="match status" value="1"/>
</dbReference>
<protein>
    <submittedName>
        <fullName evidence="8">Zinc/iron permease</fullName>
    </submittedName>
</protein>
<comment type="subcellular location">
    <subcellularLocation>
        <location evidence="1">Endomembrane system</location>
        <topology evidence="1">Multi-pass membrane protein</topology>
    </subcellularLocation>
    <subcellularLocation>
        <location evidence="2">Golgi apparatus membrane</location>
    </subcellularLocation>
</comment>
<evidence type="ECO:0000256" key="7">
    <source>
        <dbReference type="SAM" id="Phobius"/>
    </source>
</evidence>
<keyword evidence="9" id="KW-1185">Reference proteome</keyword>
<evidence type="ECO:0000256" key="2">
    <source>
        <dbReference type="ARBA" id="ARBA00004394"/>
    </source>
</evidence>
<dbReference type="EMBL" id="BFAD01000005">
    <property type="protein sequence ID" value="GBE82962.1"/>
    <property type="molecule type" value="Genomic_DNA"/>
</dbReference>
<feature type="transmembrane region" description="Helical" evidence="7">
    <location>
        <begin position="199"/>
        <end position="224"/>
    </location>
</feature>
<name>A0A401GLD6_9APHY</name>
<dbReference type="OrthoDB" id="19859at2759"/>
<dbReference type="InParanoid" id="A0A401GLD6"/>
<organism evidence="8 9">
    <name type="scientific">Sparassis crispa</name>
    <dbReference type="NCBI Taxonomy" id="139825"/>
    <lineage>
        <taxon>Eukaryota</taxon>
        <taxon>Fungi</taxon>
        <taxon>Dikarya</taxon>
        <taxon>Basidiomycota</taxon>
        <taxon>Agaricomycotina</taxon>
        <taxon>Agaricomycetes</taxon>
        <taxon>Polyporales</taxon>
        <taxon>Sparassidaceae</taxon>
        <taxon>Sparassis</taxon>
    </lineage>
</organism>
<feature type="transmembrane region" description="Helical" evidence="7">
    <location>
        <begin position="166"/>
        <end position="187"/>
    </location>
</feature>
<dbReference type="STRING" id="139825.A0A401GLD6"/>